<evidence type="ECO:0000313" key="1">
    <source>
        <dbReference type="EMBL" id="SHH92149.1"/>
    </source>
</evidence>
<dbReference type="OrthoDB" id="673145at2"/>
<dbReference type="AlphaFoldDB" id="A0A1M5WX24"/>
<dbReference type="STRING" id="421058.SAMN05421866_4225"/>
<gene>
    <name evidence="1" type="ORF">SAMN05421866_4225</name>
</gene>
<reference evidence="2" key="1">
    <citation type="submission" date="2016-11" db="EMBL/GenBank/DDBJ databases">
        <authorList>
            <person name="Varghese N."/>
            <person name="Submissions S."/>
        </authorList>
    </citation>
    <scope>NUCLEOTIDE SEQUENCE [LARGE SCALE GENOMIC DNA]</scope>
    <source>
        <strain evidence="2">DSM 19055</strain>
    </source>
</reference>
<accession>A0A1M5WX24</accession>
<dbReference type="Proteomes" id="UP000184047">
    <property type="component" value="Unassembled WGS sequence"/>
</dbReference>
<dbReference type="EMBL" id="FQWT01000009">
    <property type="protein sequence ID" value="SHH92149.1"/>
    <property type="molecule type" value="Genomic_DNA"/>
</dbReference>
<name>A0A1M5WX24_9FLAO</name>
<keyword evidence="2" id="KW-1185">Reference proteome</keyword>
<organism evidence="1 2">
    <name type="scientific">Chryseobacterium oranimense</name>
    <dbReference type="NCBI Taxonomy" id="421058"/>
    <lineage>
        <taxon>Bacteria</taxon>
        <taxon>Pseudomonadati</taxon>
        <taxon>Bacteroidota</taxon>
        <taxon>Flavobacteriia</taxon>
        <taxon>Flavobacteriales</taxon>
        <taxon>Weeksellaceae</taxon>
        <taxon>Chryseobacterium group</taxon>
        <taxon>Chryseobacterium</taxon>
    </lineage>
</organism>
<evidence type="ECO:0000313" key="2">
    <source>
        <dbReference type="Proteomes" id="UP000184047"/>
    </source>
</evidence>
<proteinExistence type="predicted"/>
<protein>
    <submittedName>
        <fullName evidence="1">Uncharacterized protein</fullName>
    </submittedName>
</protein>
<sequence length="165" mass="19357">MIRKYLFFFSLLIPIFSWAQYLLPNEETVFSFKTNNGKTMALVKDKKNEYIQYRFGSKDHVDMEFPMTRTKESWKQFKYNSYFRGGGKQNASMEVDNLSFTNNGYQYLLYRTYFAENRNFAAGIIITDSKGKKTRISGNYKTVEGCICNLEDTGMIQKEDTGLEF</sequence>
<dbReference type="RefSeq" id="WP_073066611.1">
    <property type="nucleotide sequence ID" value="NZ_FQWT01000009.1"/>
</dbReference>
<dbReference type="eggNOG" id="ENOG5032VBE">
    <property type="taxonomic scope" value="Bacteria"/>
</dbReference>